<evidence type="ECO:0000313" key="2">
    <source>
        <dbReference type="EMBL" id="TYT23022.1"/>
    </source>
</evidence>
<comment type="caution">
    <text evidence="2">The sequence shown here is derived from an EMBL/GenBank/DDBJ whole genome shotgun (WGS) entry which is preliminary data.</text>
</comment>
<dbReference type="Proteomes" id="UP000324973">
    <property type="component" value="Unassembled WGS sequence"/>
</dbReference>
<dbReference type="PANTHER" id="PTHR43591">
    <property type="entry name" value="METHYLTRANSFERASE"/>
    <property type="match status" value="1"/>
</dbReference>
<proteinExistence type="predicted"/>
<dbReference type="InterPro" id="IPR029063">
    <property type="entry name" value="SAM-dependent_MTases_sf"/>
</dbReference>
<dbReference type="SUPFAM" id="SSF53335">
    <property type="entry name" value="S-adenosyl-L-methionine-dependent methyltransferases"/>
    <property type="match status" value="1"/>
</dbReference>
<keyword evidence="2" id="KW-0489">Methyltransferase</keyword>
<name>A0A5D4XJ47_9GAMM</name>
<dbReference type="GO" id="GO:0008757">
    <property type="term" value="F:S-adenosylmethionine-dependent methyltransferase activity"/>
    <property type="evidence" value="ECO:0007669"/>
    <property type="project" value="InterPro"/>
</dbReference>
<reference evidence="2 3" key="1">
    <citation type="submission" date="2019-08" db="EMBL/GenBank/DDBJ databases">
        <title>Luteimonas viscosus sp. nov., isolated from soil of a sunflower field.</title>
        <authorList>
            <person name="Jianli Z."/>
            <person name="Ying Z."/>
        </authorList>
    </citation>
    <scope>NUCLEOTIDE SEQUENCE [LARGE SCALE GENOMIC DNA]</scope>
    <source>
        <strain evidence="2 3">XBU10</strain>
    </source>
</reference>
<sequence length="272" mass="30590">MDTRPMDLEHIHAIRDRELESICNLIRRFKPSAQPLDVLDVGAGSGRQAAGLAALGHRVSAVDIDTSAYADSACYPISIYDGRNLPFADASFDVVVSSNVLEHVQDLDALLADMSRVLRREGIAVHVLPTHTWRVWTTLAHAPWVLKRSWQLITGGRQRRTQAGGDSRAHAERRASMSVIIPSRHGERGNLLTEVWYFSPAWWRRTFRRNGWTPVHDEKCDLFYTGTMLLSTRLDLAARQGLARFLGSSTHGYVLRSRRGMESAATNLLDEY</sequence>
<accession>A0A5D4XJ47</accession>
<evidence type="ECO:0000313" key="3">
    <source>
        <dbReference type="Proteomes" id="UP000324973"/>
    </source>
</evidence>
<keyword evidence="3" id="KW-1185">Reference proteome</keyword>
<dbReference type="AlphaFoldDB" id="A0A5D4XJ47"/>
<dbReference type="Pfam" id="PF08241">
    <property type="entry name" value="Methyltransf_11"/>
    <property type="match status" value="1"/>
</dbReference>
<dbReference type="Gene3D" id="3.40.50.150">
    <property type="entry name" value="Vaccinia Virus protein VP39"/>
    <property type="match status" value="1"/>
</dbReference>
<protein>
    <submittedName>
        <fullName evidence="2">Class I SAM-dependent methyltransferase</fullName>
    </submittedName>
</protein>
<dbReference type="EMBL" id="VTFT01000003">
    <property type="protein sequence ID" value="TYT23022.1"/>
    <property type="molecule type" value="Genomic_DNA"/>
</dbReference>
<gene>
    <name evidence="2" type="ORF">FZO89_17395</name>
</gene>
<organism evidence="2 3">
    <name type="scientific">Luteimonas viscosa</name>
    <dbReference type="NCBI Taxonomy" id="1132694"/>
    <lineage>
        <taxon>Bacteria</taxon>
        <taxon>Pseudomonadati</taxon>
        <taxon>Pseudomonadota</taxon>
        <taxon>Gammaproteobacteria</taxon>
        <taxon>Lysobacterales</taxon>
        <taxon>Lysobacteraceae</taxon>
        <taxon>Luteimonas</taxon>
    </lineage>
</organism>
<evidence type="ECO:0000259" key="1">
    <source>
        <dbReference type="Pfam" id="PF08241"/>
    </source>
</evidence>
<dbReference type="InterPro" id="IPR013216">
    <property type="entry name" value="Methyltransf_11"/>
</dbReference>
<dbReference type="CDD" id="cd02440">
    <property type="entry name" value="AdoMet_MTases"/>
    <property type="match status" value="1"/>
</dbReference>
<keyword evidence="2" id="KW-0808">Transferase</keyword>
<dbReference type="GO" id="GO:0032259">
    <property type="term" value="P:methylation"/>
    <property type="evidence" value="ECO:0007669"/>
    <property type="project" value="UniProtKB-KW"/>
</dbReference>
<feature type="domain" description="Methyltransferase type 11" evidence="1">
    <location>
        <begin position="39"/>
        <end position="125"/>
    </location>
</feature>
<dbReference type="OrthoDB" id="932345at2"/>